<feature type="transmembrane region" description="Helical" evidence="1">
    <location>
        <begin position="7"/>
        <end position="25"/>
    </location>
</feature>
<keyword evidence="1" id="KW-1133">Transmembrane helix</keyword>
<gene>
    <name evidence="2" type="ORF">GGE06_008458</name>
</gene>
<organism evidence="2 3">
    <name type="scientific">Streptomyces nymphaeiformis</name>
    <dbReference type="NCBI Taxonomy" id="2663842"/>
    <lineage>
        <taxon>Bacteria</taxon>
        <taxon>Bacillati</taxon>
        <taxon>Actinomycetota</taxon>
        <taxon>Actinomycetes</taxon>
        <taxon>Kitasatosporales</taxon>
        <taxon>Streptomycetaceae</taxon>
        <taxon>Streptomyces</taxon>
    </lineage>
</organism>
<proteinExistence type="predicted"/>
<evidence type="ECO:0000313" key="3">
    <source>
        <dbReference type="Proteomes" id="UP000582643"/>
    </source>
</evidence>
<protein>
    <submittedName>
        <fullName evidence="2">Uncharacterized protein</fullName>
    </submittedName>
</protein>
<keyword evidence="1" id="KW-0812">Transmembrane</keyword>
<reference evidence="2 3" key="1">
    <citation type="submission" date="2020-08" db="EMBL/GenBank/DDBJ databases">
        <title>Genomic Encyclopedia of Type Strains, Phase III (KMG-III): the genomes of soil and plant-associated and newly described type strains.</title>
        <authorList>
            <person name="Whitman W."/>
        </authorList>
    </citation>
    <scope>NUCLEOTIDE SEQUENCE [LARGE SCALE GENOMIC DNA]</scope>
    <source>
        <strain evidence="2 3">SFB5A</strain>
    </source>
</reference>
<keyword evidence="1" id="KW-0472">Membrane</keyword>
<name>A0A7W7XGH9_9ACTN</name>
<dbReference type="EMBL" id="JACHJY010000023">
    <property type="protein sequence ID" value="MBB4987485.1"/>
    <property type="molecule type" value="Genomic_DNA"/>
</dbReference>
<evidence type="ECO:0000313" key="2">
    <source>
        <dbReference type="EMBL" id="MBB4987485.1"/>
    </source>
</evidence>
<dbReference type="Proteomes" id="UP000582643">
    <property type="component" value="Unassembled WGS sequence"/>
</dbReference>
<evidence type="ECO:0000256" key="1">
    <source>
        <dbReference type="SAM" id="Phobius"/>
    </source>
</evidence>
<dbReference type="AlphaFoldDB" id="A0A7W7XGH9"/>
<dbReference type="RefSeq" id="WP_184933267.1">
    <property type="nucleotide sequence ID" value="NZ_JACHJY010000023.1"/>
</dbReference>
<sequence length="61" mass="6101">MDRVDPWDYLALLGIVLLGTGLGLLAPWLGMASAGLALLALGVAGAISAERAARATPQKGG</sequence>
<accession>A0A7W7XGH9</accession>
<comment type="caution">
    <text evidence="2">The sequence shown here is derived from an EMBL/GenBank/DDBJ whole genome shotgun (WGS) entry which is preliminary data.</text>
</comment>
<keyword evidence="3" id="KW-1185">Reference proteome</keyword>